<evidence type="ECO:0008006" key="4">
    <source>
        <dbReference type="Google" id="ProtNLM"/>
    </source>
</evidence>
<keyword evidence="1" id="KW-0472">Membrane</keyword>
<reference evidence="2" key="2">
    <citation type="submission" date="2024-05" db="EMBL/GenBank/DDBJ databases">
        <title>Identification and characterization of horizontal gene transfer across gut microbiota members of farm animals based on homology search.</title>
        <authorList>
            <person name="Schwarzerova J."/>
            <person name="Nykrynova M."/>
            <person name="Jureckova K."/>
            <person name="Cejkova D."/>
            <person name="Rychlik I."/>
        </authorList>
    </citation>
    <scope>NUCLEOTIDE SEQUENCE</scope>
    <source>
        <strain evidence="2">84_SSukc20</strain>
    </source>
</reference>
<feature type="transmembrane region" description="Helical" evidence="1">
    <location>
        <begin position="132"/>
        <end position="150"/>
    </location>
</feature>
<keyword evidence="1" id="KW-1133">Transmembrane helix</keyword>
<name>A0ABT7X5X8_9BACE</name>
<sequence>MGIGNFLKKMSGIQAYQDRKKAKSTKAEADELLAYLQEENEKRRSKSNEILDKFARVRLEALKETIGPFLHFLDFMGQNYKDKEYEIYSQIDIKPEKIQELKTLDMNAGTALGTVAASGSLALAALSGVPSAVTWGVSTFAAASTGTAISSLSGAAAWNATLAWLGGGSLAAGGGGMAAGAAVLTGITWASTGLVALASAGLIASAYYSKKYTQAVTYLEEVKEYKAKLELGWQLMNNINQRALELQNLTLQLKDHIVTALQYLEPLVYDFQTDDEYQVLTFQQAALLVKGMSDIAQVSLMDSDGNLNDNTLIVANNTKKILNRNL</sequence>
<proteinExistence type="predicted"/>
<evidence type="ECO:0000313" key="2">
    <source>
        <dbReference type="EMBL" id="MDN0049495.1"/>
    </source>
</evidence>
<evidence type="ECO:0000313" key="3">
    <source>
        <dbReference type="Proteomes" id="UP001167871"/>
    </source>
</evidence>
<accession>A0ABT7X5X8</accession>
<gene>
    <name evidence="2" type="ORF">QVO10_08860</name>
</gene>
<organism evidence="2 3">
    <name type="scientific">Bacteroides gallinaceum</name>
    <dbReference type="NCBI Taxonomy" id="1462571"/>
    <lineage>
        <taxon>Bacteria</taxon>
        <taxon>Pseudomonadati</taxon>
        <taxon>Bacteroidota</taxon>
        <taxon>Bacteroidia</taxon>
        <taxon>Bacteroidales</taxon>
        <taxon>Bacteroidaceae</taxon>
        <taxon>Bacteroides</taxon>
    </lineage>
</organism>
<feature type="transmembrane region" description="Helical" evidence="1">
    <location>
        <begin position="189"/>
        <end position="208"/>
    </location>
</feature>
<keyword evidence="1" id="KW-0812">Transmembrane</keyword>
<reference evidence="2" key="1">
    <citation type="submission" date="2023-06" db="EMBL/GenBank/DDBJ databases">
        <authorList>
            <person name="Zeman M."/>
            <person name="Kubasova T."/>
            <person name="Jahodarova E."/>
            <person name="Nykrynova M."/>
            <person name="Rychlik I."/>
        </authorList>
    </citation>
    <scope>NUCLEOTIDE SEQUENCE</scope>
    <source>
        <strain evidence="2">84_SSukc20</strain>
    </source>
</reference>
<feature type="transmembrane region" description="Helical" evidence="1">
    <location>
        <begin position="162"/>
        <end position="183"/>
    </location>
</feature>
<feature type="transmembrane region" description="Helical" evidence="1">
    <location>
        <begin position="104"/>
        <end position="126"/>
    </location>
</feature>
<protein>
    <recommendedName>
        <fullName evidence="4">Transmembrane protein</fullName>
    </recommendedName>
</protein>
<dbReference type="Proteomes" id="UP001167871">
    <property type="component" value="Unassembled WGS sequence"/>
</dbReference>
<comment type="caution">
    <text evidence="2">The sequence shown here is derived from an EMBL/GenBank/DDBJ whole genome shotgun (WGS) entry which is preliminary data.</text>
</comment>
<keyword evidence="3" id="KW-1185">Reference proteome</keyword>
<dbReference type="EMBL" id="JAUEII010000017">
    <property type="protein sequence ID" value="MDN0049495.1"/>
    <property type="molecule type" value="Genomic_DNA"/>
</dbReference>
<evidence type="ECO:0000256" key="1">
    <source>
        <dbReference type="SAM" id="Phobius"/>
    </source>
</evidence>
<dbReference type="RefSeq" id="WP_087429274.1">
    <property type="nucleotide sequence ID" value="NZ_JAUEII010000017.1"/>
</dbReference>